<dbReference type="Proteomes" id="UP001642484">
    <property type="component" value="Unassembled WGS sequence"/>
</dbReference>
<dbReference type="InterPro" id="IPR051559">
    <property type="entry name" value="HIF_prolyl_hydroxylases"/>
</dbReference>
<organism evidence="8 9">
    <name type="scientific">Durusdinium trenchii</name>
    <dbReference type="NCBI Taxonomy" id="1381693"/>
    <lineage>
        <taxon>Eukaryota</taxon>
        <taxon>Sar</taxon>
        <taxon>Alveolata</taxon>
        <taxon>Dinophyceae</taxon>
        <taxon>Suessiales</taxon>
        <taxon>Symbiodiniaceae</taxon>
        <taxon>Durusdinium</taxon>
    </lineage>
</organism>
<evidence type="ECO:0000256" key="6">
    <source>
        <dbReference type="SAM" id="Phobius"/>
    </source>
</evidence>
<comment type="cofactor">
    <cofactor evidence="1">
        <name>L-ascorbate</name>
        <dbReference type="ChEBI" id="CHEBI:38290"/>
    </cofactor>
</comment>
<proteinExistence type="predicted"/>
<keyword evidence="3" id="KW-0223">Dioxygenase</keyword>
<feature type="compositionally biased region" description="Polar residues" evidence="5">
    <location>
        <begin position="767"/>
        <end position="778"/>
    </location>
</feature>
<feature type="transmembrane region" description="Helical" evidence="6">
    <location>
        <begin position="210"/>
        <end position="232"/>
    </location>
</feature>
<keyword evidence="4" id="KW-0560">Oxidoreductase</keyword>
<dbReference type="PANTHER" id="PTHR12907">
    <property type="entry name" value="EGL NINE HOMOLOG-RELATED"/>
    <property type="match status" value="1"/>
</dbReference>
<feature type="compositionally biased region" description="Pro residues" evidence="5">
    <location>
        <begin position="571"/>
        <end position="588"/>
    </location>
</feature>
<reference evidence="8 9" key="1">
    <citation type="submission" date="2024-02" db="EMBL/GenBank/DDBJ databases">
        <authorList>
            <person name="Chen Y."/>
            <person name="Shah S."/>
            <person name="Dougan E. K."/>
            <person name="Thang M."/>
            <person name="Chan C."/>
        </authorList>
    </citation>
    <scope>NUCLEOTIDE SEQUENCE [LARGE SCALE GENOMIC DNA]</scope>
</reference>
<dbReference type="InterPro" id="IPR006620">
    <property type="entry name" value="Pro_4_hyd_alph"/>
</dbReference>
<keyword evidence="6" id="KW-1133">Transmembrane helix</keyword>
<comment type="caution">
    <text evidence="8">The sequence shown here is derived from an EMBL/GenBank/DDBJ whole genome shotgun (WGS) entry which is preliminary data.</text>
</comment>
<accession>A0ABP0QFE4</accession>
<evidence type="ECO:0000313" key="8">
    <source>
        <dbReference type="EMBL" id="CAK9085881.1"/>
    </source>
</evidence>
<dbReference type="Pfam" id="PF13640">
    <property type="entry name" value="2OG-FeII_Oxy_3"/>
    <property type="match status" value="1"/>
</dbReference>
<sequence length="778" mass="87665">MDPWPLLRELRYRTCLEYPNAKEQREMEERYLKPLRSMKGPWWKQPEALEILAKQLDEVGFVVIDDFLPEEVVRSVKANNMKLYEHSEMQEGKTTGGSERVGIAHRWEPGISRHGSRCVRRGLGGDVLKWIGYDGETEESCCVRTFAEHIEHAMTCIAEAAEDVAPSVASAVSSVRWRSETMLTCYPGANRYFRHTDNSRASNSSGNGRLLTALVYLNVIALASFAATLWYYDRKNPSIRLTEVGATTHSEAPPRAEAQQEETPTEAAEAEVEAEERLADKLDDQRVAKRVDLRGDELGEALEQAGENWAQLLAKGADAVIEEAGQLFLRLPTGELLKNGENEQWMLEHHNKHWREGYELNYWQLALYKFLIQCRRLVKPPSDSTSQRLQVEVTWCCGSHRMTKCKTLLLGVDWASIPVEESIQARTQQITALSDAQLTSFPGSIDNDDARYIRHVDNEDGLVTCTFYLNEDWDEEKDGGEIRLFEPDHQRIKADVAPKMNRLVIFFSDSSVPHEVRRCRRSSAEGSSTDIRGRTGNVKAARMWPDGPPKLKRYPGTPSKRSRVEEHVNPFYPPLRPPTVLPGPLPPPKRARFPDFSARQTAEEPPDSQDTVLRQVMATALQELLDRVKPDMKPQVPKMLESNRRRESAVLRVVLDKYTQKLPLTGGNGLCLSNLLEEVLQATASKLKLCSPKPQQPADVDQACRSFLQRLYALIIEAQDEEERLQAEQLAESAVADSPEPGPEACAKRNEGAAAASPNAKSEASEWPSTPNTAQYSR</sequence>
<feature type="compositionally biased region" description="Acidic residues" evidence="5">
    <location>
        <begin position="259"/>
        <end position="268"/>
    </location>
</feature>
<evidence type="ECO:0000256" key="4">
    <source>
        <dbReference type="ARBA" id="ARBA00023002"/>
    </source>
</evidence>
<evidence type="ECO:0000256" key="1">
    <source>
        <dbReference type="ARBA" id="ARBA00001961"/>
    </source>
</evidence>
<evidence type="ECO:0000256" key="2">
    <source>
        <dbReference type="ARBA" id="ARBA00022896"/>
    </source>
</evidence>
<keyword evidence="9" id="KW-1185">Reference proteome</keyword>
<evidence type="ECO:0000256" key="5">
    <source>
        <dbReference type="SAM" id="MobiDB-lite"/>
    </source>
</evidence>
<feature type="region of interest" description="Disordered" evidence="5">
    <location>
        <begin position="539"/>
        <end position="593"/>
    </location>
</feature>
<keyword evidence="6" id="KW-0812">Transmembrane</keyword>
<dbReference type="InterPro" id="IPR044862">
    <property type="entry name" value="Pro_4_hyd_alph_FE2OG_OXY"/>
</dbReference>
<feature type="domain" description="Prolyl 4-hydroxylase alpha subunit" evidence="7">
    <location>
        <begin position="304"/>
        <end position="532"/>
    </location>
</feature>
<feature type="region of interest" description="Disordered" evidence="5">
    <location>
        <begin position="246"/>
        <end position="268"/>
    </location>
</feature>
<dbReference type="PANTHER" id="PTHR12907:SF26">
    <property type="entry name" value="HIF PROLYL HYDROXYLASE, ISOFORM C"/>
    <property type="match status" value="1"/>
</dbReference>
<dbReference type="EMBL" id="CAXAMN010024361">
    <property type="protein sequence ID" value="CAK9085881.1"/>
    <property type="molecule type" value="Genomic_DNA"/>
</dbReference>
<feature type="region of interest" description="Disordered" evidence="5">
    <location>
        <begin position="726"/>
        <end position="778"/>
    </location>
</feature>
<evidence type="ECO:0000313" key="9">
    <source>
        <dbReference type="Proteomes" id="UP001642484"/>
    </source>
</evidence>
<dbReference type="Gene3D" id="2.60.120.620">
    <property type="entry name" value="q2cbj1_9rhob like domain"/>
    <property type="match status" value="2"/>
</dbReference>
<name>A0ABP0QFE4_9DINO</name>
<feature type="compositionally biased region" description="Low complexity" evidence="5">
    <location>
        <begin position="752"/>
        <end position="766"/>
    </location>
</feature>
<keyword evidence="2" id="KW-0847">Vitamin C</keyword>
<keyword evidence="6" id="KW-0472">Membrane</keyword>
<evidence type="ECO:0000259" key="7">
    <source>
        <dbReference type="SMART" id="SM00702"/>
    </source>
</evidence>
<dbReference type="SMART" id="SM00702">
    <property type="entry name" value="P4Hc"/>
    <property type="match status" value="1"/>
</dbReference>
<gene>
    <name evidence="8" type="ORF">CCMP2556_LOCUS41652</name>
</gene>
<evidence type="ECO:0000256" key="3">
    <source>
        <dbReference type="ARBA" id="ARBA00022964"/>
    </source>
</evidence>
<protein>
    <recommendedName>
        <fullName evidence="7">Prolyl 4-hydroxylase alpha subunit domain-containing protein</fullName>
    </recommendedName>
</protein>